<dbReference type="Proteomes" id="UP000824540">
    <property type="component" value="Unassembled WGS sequence"/>
</dbReference>
<keyword evidence="3" id="KW-1185">Reference proteome</keyword>
<dbReference type="EMBL" id="JAFBMS010000816">
    <property type="protein sequence ID" value="KAG9329989.1"/>
    <property type="molecule type" value="Genomic_DNA"/>
</dbReference>
<comment type="caution">
    <text evidence="2">The sequence shown here is derived from an EMBL/GenBank/DDBJ whole genome shotgun (WGS) entry which is preliminary data.</text>
</comment>
<proteinExistence type="predicted"/>
<feature type="region of interest" description="Disordered" evidence="1">
    <location>
        <begin position="29"/>
        <end position="51"/>
    </location>
</feature>
<protein>
    <submittedName>
        <fullName evidence="2">Uncharacterized protein</fullName>
    </submittedName>
</protein>
<evidence type="ECO:0000256" key="1">
    <source>
        <dbReference type="SAM" id="MobiDB-lite"/>
    </source>
</evidence>
<evidence type="ECO:0000313" key="3">
    <source>
        <dbReference type="Proteomes" id="UP000824540"/>
    </source>
</evidence>
<organism evidence="2 3">
    <name type="scientific">Albula glossodonta</name>
    <name type="common">roundjaw bonefish</name>
    <dbReference type="NCBI Taxonomy" id="121402"/>
    <lineage>
        <taxon>Eukaryota</taxon>
        <taxon>Metazoa</taxon>
        <taxon>Chordata</taxon>
        <taxon>Craniata</taxon>
        <taxon>Vertebrata</taxon>
        <taxon>Euteleostomi</taxon>
        <taxon>Actinopterygii</taxon>
        <taxon>Neopterygii</taxon>
        <taxon>Teleostei</taxon>
        <taxon>Albuliformes</taxon>
        <taxon>Albulidae</taxon>
        <taxon>Albula</taxon>
    </lineage>
</organism>
<name>A0A8T2MNJ0_9TELE</name>
<accession>A0A8T2MNJ0</accession>
<dbReference type="OrthoDB" id="8945572at2759"/>
<dbReference type="AlphaFoldDB" id="A0A8T2MNJ0"/>
<gene>
    <name evidence="2" type="ORF">JZ751_028365</name>
</gene>
<sequence length="67" mass="7413">MFSLLRGGFGLRSCGTMYRVVAPSTMKPSGPTHFSELAPIGGEPPDTAPPRRSRKVVEYFWLPTDEE</sequence>
<evidence type="ECO:0000313" key="2">
    <source>
        <dbReference type="EMBL" id="KAG9329989.1"/>
    </source>
</evidence>
<reference evidence="2" key="1">
    <citation type="thesis" date="2021" institute="BYU ScholarsArchive" country="Provo, UT, USA">
        <title>Applications of and Algorithms for Genome Assembly and Genomic Analyses with an Emphasis on Marine Teleosts.</title>
        <authorList>
            <person name="Pickett B.D."/>
        </authorList>
    </citation>
    <scope>NUCLEOTIDE SEQUENCE</scope>
    <source>
        <strain evidence="2">HI-2016</strain>
    </source>
</reference>